<dbReference type="AlphaFoldDB" id="W6RMR4"/>
<dbReference type="Pfam" id="PF00884">
    <property type="entry name" value="Sulfatase"/>
    <property type="match status" value="1"/>
</dbReference>
<keyword evidence="3" id="KW-0378">Hydrolase</keyword>
<gene>
    <name evidence="5" type="ORF">LPU83_pLPU83b_0225</name>
</gene>
<dbReference type="PANTHER" id="PTHR45953">
    <property type="entry name" value="IDURONATE 2-SULFATASE"/>
    <property type="match status" value="1"/>
</dbReference>
<evidence type="ECO:0000313" key="6">
    <source>
        <dbReference type="Proteomes" id="UP000019443"/>
    </source>
</evidence>
<dbReference type="Proteomes" id="UP000019443">
    <property type="component" value="Unassembled WGS sequence"/>
</dbReference>
<comment type="similarity">
    <text evidence="1">Belongs to the sulfatase family.</text>
</comment>
<evidence type="ECO:0000256" key="3">
    <source>
        <dbReference type="ARBA" id="ARBA00022801"/>
    </source>
</evidence>
<proteinExistence type="inferred from homology"/>
<feature type="domain" description="Sulfatase N-terminal" evidence="4">
    <location>
        <begin position="41"/>
        <end position="412"/>
    </location>
</feature>
<comment type="caution">
    <text evidence="5">The sequence shown here is derived from an EMBL/GenBank/DDBJ whole genome shotgun (WGS) entry which is preliminary data.</text>
</comment>
<dbReference type="InterPro" id="IPR024607">
    <property type="entry name" value="Sulfatase_CS"/>
</dbReference>
<dbReference type="Gene3D" id="3.40.720.10">
    <property type="entry name" value="Alkaline Phosphatase, subunit A"/>
    <property type="match status" value="1"/>
</dbReference>
<name>W6RMR4_9HYPH</name>
<protein>
    <submittedName>
        <fullName evidence="5">Sulfatase</fullName>
    </submittedName>
</protein>
<dbReference type="EMBL" id="CBYB010000021">
    <property type="protein sequence ID" value="CDM60218.1"/>
    <property type="molecule type" value="Genomic_DNA"/>
</dbReference>
<keyword evidence="2" id="KW-0479">Metal-binding</keyword>
<evidence type="ECO:0000256" key="1">
    <source>
        <dbReference type="ARBA" id="ARBA00008779"/>
    </source>
</evidence>
<keyword evidence="6" id="KW-1185">Reference proteome</keyword>
<evidence type="ECO:0000256" key="2">
    <source>
        <dbReference type="ARBA" id="ARBA00022723"/>
    </source>
</evidence>
<sequence length="528" mass="59747">MPRSDQNLIVYEPPPERFDANRRETGRGPFSTWRSVLSNFNIVWICSDQQRWDTIQCLGFKGTKTPNIDRLAARGTAFARAYCQSPICTPSRASFLTGMYPIAHQVHQNGAGAFPSHLGLLPKMMASAGYYTGHIGKLHLSATRGMIEKRPDDGFAEFYWSPEPFPEWSGNHDYHAWMWSKGVNPESYYKPYLDQHYGPGPAAEYRQSRWAGDRAERFINMHADRSWYLAINVDAPHPPFNPPPEYLSRFDPNDMPDPAFKLIDLKHQKKFENVDQQAKRAIDPWRAATEVGTVHIDEFSGPTHEAPPTKFNIWQMRAAYHAEVALVDDLVGRILDLLTETGQLDRTIIVFMSDHGDMMGDHGLLYKGCRFYEGVVHVPLVISVPGSPAHGSVSNALVELVDIAPTLLALNGTEIPKAMQGLSFDQMLLGNASLDFHKPYVVSEYHNSLRFRGSRGSRASMYFDGRYKLNMYHDVGVGELFDHHEDPNEHHDLWDSAHHRGLKSSLVENSFAAMMLRSGSGPERIEDY</sequence>
<evidence type="ECO:0000259" key="4">
    <source>
        <dbReference type="Pfam" id="PF00884"/>
    </source>
</evidence>
<dbReference type="InterPro" id="IPR000917">
    <property type="entry name" value="Sulfatase_N"/>
</dbReference>
<dbReference type="InterPro" id="IPR017850">
    <property type="entry name" value="Alkaline_phosphatase_core_sf"/>
</dbReference>
<dbReference type="GO" id="GO:0046872">
    <property type="term" value="F:metal ion binding"/>
    <property type="evidence" value="ECO:0007669"/>
    <property type="project" value="UniProtKB-KW"/>
</dbReference>
<geneLocation type="plasmid" evidence="5">
    <name>pLPU83b</name>
</geneLocation>
<dbReference type="GO" id="GO:0005737">
    <property type="term" value="C:cytoplasm"/>
    <property type="evidence" value="ECO:0007669"/>
    <property type="project" value="TreeGrafter"/>
</dbReference>
<reference evidence="5" key="1">
    <citation type="submission" date="2013-11" db="EMBL/GenBank/DDBJ databases">
        <title>Draft genome sequence of the broad-host-range Rhizobium sp. LPU83 strain, a member of the low-genetic diversity Oregon-like Rhizobium sp. group.</title>
        <authorList>
            <person name="Wibberg D."/>
            <person name="Puehler A."/>
            <person name="Schlueter A."/>
        </authorList>
    </citation>
    <scope>NUCLEOTIDE SEQUENCE [LARGE SCALE GENOMIC DNA]</scope>
    <source>
        <strain evidence="5">LPU83</strain>
        <plasmid evidence="5">pLPU83b</plasmid>
    </source>
</reference>
<evidence type="ECO:0000313" key="5">
    <source>
        <dbReference type="EMBL" id="CDM60218.1"/>
    </source>
</evidence>
<dbReference type="PANTHER" id="PTHR45953:SF1">
    <property type="entry name" value="IDURONATE 2-SULFATASE"/>
    <property type="match status" value="1"/>
</dbReference>
<dbReference type="PROSITE" id="PS00523">
    <property type="entry name" value="SULFATASE_1"/>
    <property type="match status" value="1"/>
</dbReference>
<keyword evidence="5" id="KW-0614">Plasmid</keyword>
<accession>W6RMR4</accession>
<dbReference type="GO" id="GO:0008484">
    <property type="term" value="F:sulfuric ester hydrolase activity"/>
    <property type="evidence" value="ECO:0007669"/>
    <property type="project" value="TreeGrafter"/>
</dbReference>
<organism evidence="5 6">
    <name type="scientific">Rhizobium favelukesii</name>
    <dbReference type="NCBI Taxonomy" id="348824"/>
    <lineage>
        <taxon>Bacteria</taxon>
        <taxon>Pseudomonadati</taxon>
        <taxon>Pseudomonadota</taxon>
        <taxon>Alphaproteobacteria</taxon>
        <taxon>Hyphomicrobiales</taxon>
        <taxon>Rhizobiaceae</taxon>
        <taxon>Rhizobium/Agrobacterium group</taxon>
        <taxon>Rhizobium</taxon>
    </lineage>
</organism>
<dbReference type="SUPFAM" id="SSF53649">
    <property type="entry name" value="Alkaline phosphatase-like"/>
    <property type="match status" value="1"/>
</dbReference>